<gene>
    <name evidence="15" type="primary">perR</name>
    <name evidence="15" type="ORF">Pla133_24150</name>
</gene>
<keyword evidence="13" id="KW-0408">Iron</keyword>
<dbReference type="GO" id="GO:1900376">
    <property type="term" value="P:regulation of secondary metabolite biosynthetic process"/>
    <property type="evidence" value="ECO:0007669"/>
    <property type="project" value="TreeGrafter"/>
</dbReference>
<reference evidence="15 16" key="1">
    <citation type="submission" date="2019-02" db="EMBL/GenBank/DDBJ databases">
        <title>Deep-cultivation of Planctomycetes and their phenomic and genomic characterization uncovers novel biology.</title>
        <authorList>
            <person name="Wiegand S."/>
            <person name="Jogler M."/>
            <person name="Boedeker C."/>
            <person name="Pinto D."/>
            <person name="Vollmers J."/>
            <person name="Rivas-Marin E."/>
            <person name="Kohn T."/>
            <person name="Peeters S.H."/>
            <person name="Heuer A."/>
            <person name="Rast P."/>
            <person name="Oberbeckmann S."/>
            <person name="Bunk B."/>
            <person name="Jeske O."/>
            <person name="Meyerdierks A."/>
            <person name="Storesund J.E."/>
            <person name="Kallscheuer N."/>
            <person name="Luecker S."/>
            <person name="Lage O.M."/>
            <person name="Pohl T."/>
            <person name="Merkel B.J."/>
            <person name="Hornburger P."/>
            <person name="Mueller R.-W."/>
            <person name="Bruemmer F."/>
            <person name="Labrenz M."/>
            <person name="Spormann A.M."/>
            <person name="Op den Camp H."/>
            <person name="Overmann J."/>
            <person name="Amann R."/>
            <person name="Jetten M.S.M."/>
            <person name="Mascher T."/>
            <person name="Medema M.H."/>
            <person name="Devos D.P."/>
            <person name="Kaster A.-K."/>
            <person name="Ovreas L."/>
            <person name="Rohde M."/>
            <person name="Galperin M.Y."/>
            <person name="Jogler C."/>
        </authorList>
    </citation>
    <scope>NUCLEOTIDE SEQUENCE [LARGE SCALE GENOMIC DNA]</scope>
    <source>
        <strain evidence="15 16">Pla133</strain>
    </source>
</reference>
<dbReference type="InterPro" id="IPR036388">
    <property type="entry name" value="WH-like_DNA-bd_sf"/>
</dbReference>
<dbReference type="AlphaFoldDB" id="A0A518BK62"/>
<evidence type="ECO:0000313" key="16">
    <source>
        <dbReference type="Proteomes" id="UP000316921"/>
    </source>
</evidence>
<feature type="region of interest" description="Disordered" evidence="14">
    <location>
        <begin position="151"/>
        <end position="171"/>
    </location>
</feature>
<evidence type="ECO:0000256" key="3">
    <source>
        <dbReference type="ARBA" id="ARBA00011738"/>
    </source>
</evidence>
<dbReference type="CDD" id="cd07153">
    <property type="entry name" value="Fur_like"/>
    <property type="match status" value="1"/>
</dbReference>
<evidence type="ECO:0000256" key="5">
    <source>
        <dbReference type="ARBA" id="ARBA00022490"/>
    </source>
</evidence>
<dbReference type="PANTHER" id="PTHR33202:SF2">
    <property type="entry name" value="FERRIC UPTAKE REGULATION PROTEIN"/>
    <property type="match status" value="1"/>
</dbReference>
<feature type="binding site" evidence="12">
    <location>
        <position position="143"/>
    </location>
    <ligand>
        <name>Zn(2+)</name>
        <dbReference type="ChEBI" id="CHEBI:29105"/>
    </ligand>
</feature>
<comment type="subunit">
    <text evidence="3">Homodimer.</text>
</comment>
<dbReference type="Pfam" id="PF01475">
    <property type="entry name" value="FUR"/>
    <property type="match status" value="1"/>
</dbReference>
<dbReference type="InterPro" id="IPR036390">
    <property type="entry name" value="WH_DNA-bd_sf"/>
</dbReference>
<dbReference type="SUPFAM" id="SSF46785">
    <property type="entry name" value="Winged helix' DNA-binding domain"/>
    <property type="match status" value="1"/>
</dbReference>
<keyword evidence="8 12" id="KW-0862">Zinc</keyword>
<keyword evidence="10" id="KW-0238">DNA-binding</keyword>
<proteinExistence type="inferred from homology"/>
<keyword evidence="6" id="KW-0678">Repressor</keyword>
<dbReference type="Gene3D" id="1.10.10.10">
    <property type="entry name" value="Winged helix-like DNA-binding domain superfamily/Winged helix DNA-binding domain"/>
    <property type="match status" value="1"/>
</dbReference>
<keyword evidence="16" id="KW-1185">Reference proteome</keyword>
<dbReference type="PANTHER" id="PTHR33202">
    <property type="entry name" value="ZINC UPTAKE REGULATION PROTEIN"/>
    <property type="match status" value="1"/>
</dbReference>
<feature type="binding site" evidence="12">
    <location>
        <position position="103"/>
    </location>
    <ligand>
        <name>Zn(2+)</name>
        <dbReference type="ChEBI" id="CHEBI:29105"/>
    </ligand>
</feature>
<organism evidence="15 16">
    <name type="scientific">Engelhardtia mirabilis</name>
    <dbReference type="NCBI Taxonomy" id="2528011"/>
    <lineage>
        <taxon>Bacteria</taxon>
        <taxon>Pseudomonadati</taxon>
        <taxon>Planctomycetota</taxon>
        <taxon>Planctomycetia</taxon>
        <taxon>Planctomycetia incertae sedis</taxon>
        <taxon>Engelhardtia</taxon>
    </lineage>
</organism>
<name>A0A518BK62_9BACT</name>
<feature type="binding site" evidence="13">
    <location>
        <position position="115"/>
    </location>
    <ligand>
        <name>Fe cation</name>
        <dbReference type="ChEBI" id="CHEBI:24875"/>
    </ligand>
</feature>
<keyword evidence="11" id="KW-0804">Transcription</keyword>
<evidence type="ECO:0000256" key="10">
    <source>
        <dbReference type="ARBA" id="ARBA00023125"/>
    </source>
</evidence>
<evidence type="ECO:0000256" key="6">
    <source>
        <dbReference type="ARBA" id="ARBA00022491"/>
    </source>
</evidence>
<sequence>MKHAQIRKQFESFLRGQSLKLTSQRARIFERAFATHEHFSAEILYRWLQDEDGPRVSRATVYRTLGLLVDGGFLESLDVGQGELRYEHVTGHKHHDHMVCMDCGRIDEFVDERIEALQKEAADAAGFVMVNHDLRLLGYCRACARARQKKREGGAEEGRADGQHAATEHAH</sequence>
<dbReference type="GO" id="GO:0045892">
    <property type="term" value="P:negative regulation of DNA-templated transcription"/>
    <property type="evidence" value="ECO:0007669"/>
    <property type="project" value="TreeGrafter"/>
</dbReference>
<evidence type="ECO:0000256" key="2">
    <source>
        <dbReference type="ARBA" id="ARBA00007957"/>
    </source>
</evidence>
<comment type="similarity">
    <text evidence="2">Belongs to the Fur family.</text>
</comment>
<dbReference type="GO" id="GO:0008270">
    <property type="term" value="F:zinc ion binding"/>
    <property type="evidence" value="ECO:0007669"/>
    <property type="project" value="TreeGrafter"/>
</dbReference>
<evidence type="ECO:0000256" key="13">
    <source>
        <dbReference type="PIRSR" id="PIRSR602481-2"/>
    </source>
</evidence>
<evidence type="ECO:0000256" key="7">
    <source>
        <dbReference type="ARBA" id="ARBA00022723"/>
    </source>
</evidence>
<dbReference type="GO" id="GO:0000976">
    <property type="term" value="F:transcription cis-regulatory region binding"/>
    <property type="evidence" value="ECO:0007669"/>
    <property type="project" value="TreeGrafter"/>
</dbReference>
<comment type="cofactor">
    <cofactor evidence="12">
        <name>Zn(2+)</name>
        <dbReference type="ChEBI" id="CHEBI:29105"/>
    </cofactor>
    <text evidence="12">Binds 1 zinc ion per subunit.</text>
</comment>
<accession>A0A518BK62</accession>
<evidence type="ECO:0000256" key="8">
    <source>
        <dbReference type="ARBA" id="ARBA00022833"/>
    </source>
</evidence>
<comment type="cofactor">
    <cofactor evidence="13">
        <name>Mn(2+)</name>
        <dbReference type="ChEBI" id="CHEBI:29035"/>
    </cofactor>
    <cofactor evidence="13">
        <name>Fe(2+)</name>
        <dbReference type="ChEBI" id="CHEBI:29033"/>
    </cofactor>
    <text evidence="13">Binds 1 Mn(2+) or Fe(2+) ion per subunit.</text>
</comment>
<dbReference type="GO" id="GO:0003700">
    <property type="term" value="F:DNA-binding transcription factor activity"/>
    <property type="evidence" value="ECO:0007669"/>
    <property type="project" value="InterPro"/>
</dbReference>
<keyword evidence="7 12" id="KW-0479">Metal-binding</keyword>
<dbReference type="Gene3D" id="3.30.1490.190">
    <property type="match status" value="1"/>
</dbReference>
<evidence type="ECO:0000256" key="1">
    <source>
        <dbReference type="ARBA" id="ARBA00004496"/>
    </source>
</evidence>
<dbReference type="RefSeq" id="WP_145065394.1">
    <property type="nucleotide sequence ID" value="NZ_CP036287.1"/>
</dbReference>
<evidence type="ECO:0000256" key="9">
    <source>
        <dbReference type="ARBA" id="ARBA00023015"/>
    </source>
</evidence>
<feature type="binding site" evidence="12">
    <location>
        <position position="140"/>
    </location>
    <ligand>
        <name>Zn(2+)</name>
        <dbReference type="ChEBI" id="CHEBI:29105"/>
    </ligand>
</feature>
<protein>
    <recommendedName>
        <fullName evidence="4">Ferric uptake regulation protein</fullName>
    </recommendedName>
</protein>
<comment type="subcellular location">
    <subcellularLocation>
        <location evidence="1">Cytoplasm</location>
    </subcellularLocation>
</comment>
<evidence type="ECO:0000256" key="4">
    <source>
        <dbReference type="ARBA" id="ARBA00020910"/>
    </source>
</evidence>
<dbReference type="InterPro" id="IPR043135">
    <property type="entry name" value="Fur_C"/>
</dbReference>
<feature type="binding site" evidence="13">
    <location>
        <position position="94"/>
    </location>
    <ligand>
        <name>Fe cation</name>
        <dbReference type="ChEBI" id="CHEBI:24875"/>
    </ligand>
</feature>
<evidence type="ECO:0000256" key="11">
    <source>
        <dbReference type="ARBA" id="ARBA00023163"/>
    </source>
</evidence>
<dbReference type="Proteomes" id="UP000316921">
    <property type="component" value="Chromosome"/>
</dbReference>
<evidence type="ECO:0000256" key="12">
    <source>
        <dbReference type="PIRSR" id="PIRSR602481-1"/>
    </source>
</evidence>
<dbReference type="KEGG" id="pbap:Pla133_24150"/>
<keyword evidence="9" id="KW-0805">Transcription regulation</keyword>
<keyword evidence="5" id="KW-0963">Cytoplasm</keyword>
<feature type="binding site" evidence="13">
    <location>
        <position position="96"/>
    </location>
    <ligand>
        <name>Fe cation</name>
        <dbReference type="ChEBI" id="CHEBI:24875"/>
    </ligand>
</feature>
<feature type="binding site" evidence="13">
    <location>
        <position position="132"/>
    </location>
    <ligand>
        <name>Fe cation</name>
        <dbReference type="ChEBI" id="CHEBI:24875"/>
    </ligand>
</feature>
<dbReference type="GO" id="GO:0005829">
    <property type="term" value="C:cytosol"/>
    <property type="evidence" value="ECO:0007669"/>
    <property type="project" value="TreeGrafter"/>
</dbReference>
<evidence type="ECO:0000256" key="14">
    <source>
        <dbReference type="SAM" id="MobiDB-lite"/>
    </source>
</evidence>
<feature type="binding site" evidence="12">
    <location>
        <position position="100"/>
    </location>
    <ligand>
        <name>Zn(2+)</name>
        <dbReference type="ChEBI" id="CHEBI:29105"/>
    </ligand>
</feature>
<dbReference type="InterPro" id="IPR002481">
    <property type="entry name" value="FUR"/>
</dbReference>
<dbReference type="EMBL" id="CP036287">
    <property type="protein sequence ID" value="QDU67333.1"/>
    <property type="molecule type" value="Genomic_DNA"/>
</dbReference>
<evidence type="ECO:0000313" key="15">
    <source>
        <dbReference type="EMBL" id="QDU67333.1"/>
    </source>
</evidence>